<protein>
    <submittedName>
        <fullName evidence="2">Macrophage mannose receptor 1-like protein</fullName>
    </submittedName>
</protein>
<feature type="domain" description="C-type lectin" evidence="1">
    <location>
        <begin position="27"/>
        <end position="144"/>
    </location>
</feature>
<dbReference type="Pfam" id="PF00059">
    <property type="entry name" value="Lectin_C"/>
    <property type="match status" value="1"/>
</dbReference>
<dbReference type="STRING" id="299467.A0A443RSL8"/>
<dbReference type="SUPFAM" id="SSF56436">
    <property type="entry name" value="C-type lectin-like"/>
    <property type="match status" value="1"/>
</dbReference>
<accession>A0A443RSL8</accession>
<dbReference type="CDD" id="cd00037">
    <property type="entry name" value="CLECT"/>
    <property type="match status" value="1"/>
</dbReference>
<evidence type="ECO:0000313" key="2">
    <source>
        <dbReference type="EMBL" id="RWS18274.1"/>
    </source>
</evidence>
<evidence type="ECO:0000259" key="1">
    <source>
        <dbReference type="PROSITE" id="PS50041"/>
    </source>
</evidence>
<comment type="caution">
    <text evidence="2">The sequence shown here is derived from an EMBL/GenBank/DDBJ whole genome shotgun (WGS) entry which is preliminary data.</text>
</comment>
<dbReference type="PANTHER" id="PTHR22803">
    <property type="entry name" value="MANNOSE, PHOSPHOLIPASE, LECTIN RECEPTOR RELATED"/>
    <property type="match status" value="1"/>
</dbReference>
<dbReference type="SMART" id="SM00034">
    <property type="entry name" value="CLECT"/>
    <property type="match status" value="1"/>
</dbReference>
<gene>
    <name evidence="2" type="ORF">B4U80_14646</name>
</gene>
<organism evidence="2 3">
    <name type="scientific">Leptotrombidium deliense</name>
    <dbReference type="NCBI Taxonomy" id="299467"/>
    <lineage>
        <taxon>Eukaryota</taxon>
        <taxon>Metazoa</taxon>
        <taxon>Ecdysozoa</taxon>
        <taxon>Arthropoda</taxon>
        <taxon>Chelicerata</taxon>
        <taxon>Arachnida</taxon>
        <taxon>Acari</taxon>
        <taxon>Acariformes</taxon>
        <taxon>Trombidiformes</taxon>
        <taxon>Prostigmata</taxon>
        <taxon>Anystina</taxon>
        <taxon>Parasitengona</taxon>
        <taxon>Trombiculoidea</taxon>
        <taxon>Trombiculidae</taxon>
        <taxon>Leptotrombidium</taxon>
    </lineage>
</organism>
<keyword evidence="2" id="KW-0675">Receptor</keyword>
<evidence type="ECO:0000313" key="3">
    <source>
        <dbReference type="Proteomes" id="UP000288716"/>
    </source>
</evidence>
<dbReference type="InterPro" id="IPR001304">
    <property type="entry name" value="C-type_lectin-like"/>
</dbReference>
<keyword evidence="3" id="KW-1185">Reference proteome</keyword>
<sequence>MHSLFFKQPNDCVDSLNKNVEDGWTVFNEHLYHISIERIENFKLAQNYCENLNASMVSIHSQDENTFFRNLKDGEGYSDLWLNGQQEEIYSEKFKWNDESEFTYNNWHVGEPDQLQEDYINCLGMYDGHWFDANCIRRNNPLCIRSSSDPCPDEWTFYNNQ</sequence>
<dbReference type="PROSITE" id="PS50041">
    <property type="entry name" value="C_TYPE_LECTIN_2"/>
    <property type="match status" value="1"/>
</dbReference>
<dbReference type="InterPro" id="IPR050111">
    <property type="entry name" value="C-type_lectin/snaclec_domain"/>
</dbReference>
<reference evidence="2 3" key="1">
    <citation type="journal article" date="2018" name="Gigascience">
        <title>Genomes of trombidid mites reveal novel predicted allergens and laterally-transferred genes associated with secondary metabolism.</title>
        <authorList>
            <person name="Dong X."/>
            <person name="Chaisiri K."/>
            <person name="Xia D."/>
            <person name="Armstrong S.D."/>
            <person name="Fang Y."/>
            <person name="Donnelly M.J."/>
            <person name="Kadowaki T."/>
            <person name="McGarry J.W."/>
            <person name="Darby A.C."/>
            <person name="Makepeace B.L."/>
        </authorList>
    </citation>
    <scope>NUCLEOTIDE SEQUENCE [LARGE SCALE GENOMIC DNA]</scope>
    <source>
        <strain evidence="2">UoL-UT</strain>
    </source>
</reference>
<dbReference type="EMBL" id="NCKV01042553">
    <property type="protein sequence ID" value="RWS18274.1"/>
    <property type="molecule type" value="Genomic_DNA"/>
</dbReference>
<dbReference type="Gene3D" id="3.10.100.10">
    <property type="entry name" value="Mannose-Binding Protein A, subunit A"/>
    <property type="match status" value="1"/>
</dbReference>
<dbReference type="VEuPathDB" id="VectorBase:LDEU013766"/>
<dbReference type="AlphaFoldDB" id="A0A443RSL8"/>
<dbReference type="InterPro" id="IPR016186">
    <property type="entry name" value="C-type_lectin-like/link_sf"/>
</dbReference>
<dbReference type="InterPro" id="IPR016187">
    <property type="entry name" value="CTDL_fold"/>
</dbReference>
<proteinExistence type="predicted"/>
<dbReference type="OrthoDB" id="418245at2759"/>
<name>A0A443RSL8_9ACAR</name>
<feature type="non-terminal residue" evidence="2">
    <location>
        <position position="161"/>
    </location>
</feature>
<dbReference type="Proteomes" id="UP000288716">
    <property type="component" value="Unassembled WGS sequence"/>
</dbReference>